<keyword evidence="1" id="KW-1133">Transmembrane helix</keyword>
<comment type="caution">
    <text evidence="2">The sequence shown here is derived from an EMBL/GenBank/DDBJ whole genome shotgun (WGS) entry which is preliminary data.</text>
</comment>
<keyword evidence="1" id="KW-0812">Transmembrane</keyword>
<evidence type="ECO:0000256" key="1">
    <source>
        <dbReference type="SAM" id="Phobius"/>
    </source>
</evidence>
<feature type="transmembrane region" description="Helical" evidence="1">
    <location>
        <begin position="33"/>
        <end position="56"/>
    </location>
</feature>
<dbReference type="EMBL" id="BMAC01000884">
    <property type="protein sequence ID" value="GFQ03927.1"/>
    <property type="molecule type" value="Genomic_DNA"/>
</dbReference>
<keyword evidence="1" id="KW-0472">Membrane</keyword>
<keyword evidence="3" id="KW-1185">Reference proteome</keyword>
<evidence type="ECO:0000313" key="3">
    <source>
        <dbReference type="Proteomes" id="UP000653305"/>
    </source>
</evidence>
<gene>
    <name evidence="2" type="ORF">PHJA_002536500</name>
</gene>
<evidence type="ECO:0000313" key="2">
    <source>
        <dbReference type="EMBL" id="GFQ03927.1"/>
    </source>
</evidence>
<protein>
    <submittedName>
        <fullName evidence="2">Uncharacterized protein</fullName>
    </submittedName>
</protein>
<name>A0A830CXH1_9LAMI</name>
<proteinExistence type="predicted"/>
<reference evidence="2" key="1">
    <citation type="submission" date="2020-07" db="EMBL/GenBank/DDBJ databases">
        <title>Ethylene signaling mediates host invasion by parasitic plants.</title>
        <authorList>
            <person name="Yoshida S."/>
        </authorList>
    </citation>
    <scope>NUCLEOTIDE SEQUENCE</scope>
    <source>
        <strain evidence="2">Okayama</strain>
    </source>
</reference>
<dbReference type="Proteomes" id="UP000653305">
    <property type="component" value="Unassembled WGS sequence"/>
</dbReference>
<feature type="transmembrane region" description="Helical" evidence="1">
    <location>
        <begin position="76"/>
        <end position="99"/>
    </location>
</feature>
<organism evidence="2 3">
    <name type="scientific">Phtheirospermum japonicum</name>
    <dbReference type="NCBI Taxonomy" id="374723"/>
    <lineage>
        <taxon>Eukaryota</taxon>
        <taxon>Viridiplantae</taxon>
        <taxon>Streptophyta</taxon>
        <taxon>Embryophyta</taxon>
        <taxon>Tracheophyta</taxon>
        <taxon>Spermatophyta</taxon>
        <taxon>Magnoliopsida</taxon>
        <taxon>eudicotyledons</taxon>
        <taxon>Gunneridae</taxon>
        <taxon>Pentapetalae</taxon>
        <taxon>asterids</taxon>
        <taxon>lamiids</taxon>
        <taxon>Lamiales</taxon>
        <taxon>Orobanchaceae</taxon>
        <taxon>Orobanchaceae incertae sedis</taxon>
        <taxon>Phtheirospermum</taxon>
    </lineage>
</organism>
<sequence length="106" mass="11302">MFAGADRQRQPVWIWSSVSLCSRSAGGPSLSGLISASLHIPTIATIMLLMMIPIWIPKIAAAAAELVALRLPLPVPAGTSTIITATWTAVITIISPTLIRSYTYEL</sequence>
<dbReference type="AlphaFoldDB" id="A0A830CXH1"/>
<accession>A0A830CXH1</accession>